<dbReference type="Proteomes" id="UP001634007">
    <property type="component" value="Unassembled WGS sequence"/>
</dbReference>
<evidence type="ECO:0000313" key="6">
    <source>
        <dbReference type="EMBL" id="KAL3719946.1"/>
    </source>
</evidence>
<dbReference type="EMBL" id="JBJKBG010000010">
    <property type="protein sequence ID" value="KAL3719946.1"/>
    <property type="molecule type" value="Genomic_DNA"/>
</dbReference>
<reference evidence="6 7" key="1">
    <citation type="submission" date="2024-11" db="EMBL/GenBank/DDBJ databases">
        <title>Chromosome-level genome assembly of Eucalyptus globulus Labill. provides insights into its genome evolution.</title>
        <authorList>
            <person name="Li X."/>
        </authorList>
    </citation>
    <scope>NUCLEOTIDE SEQUENCE [LARGE SCALE GENOMIC DNA]</scope>
    <source>
        <strain evidence="6">CL2024</strain>
        <tissue evidence="6">Fresh tender leaves</tissue>
    </source>
</reference>
<comment type="caution">
    <text evidence="6">The sequence shown here is derived from an EMBL/GenBank/DDBJ whole genome shotgun (WGS) entry which is preliminary data.</text>
</comment>
<name>A0ABD3J1D3_EUCGL</name>
<comment type="similarity">
    <text evidence="2">Belongs to the NAD(P)-dependent epimerase/dehydratase family. GDP-mannose 4,6-dehydratase subfamily.</text>
</comment>
<dbReference type="InterPro" id="IPR016040">
    <property type="entry name" value="NAD(P)-bd_dom"/>
</dbReference>
<dbReference type="PANTHER" id="PTHR43715:SF1">
    <property type="entry name" value="GDP-MANNOSE 4,6 DEHYDRATASE"/>
    <property type="match status" value="1"/>
</dbReference>
<protein>
    <recommendedName>
        <fullName evidence="3">GDP-mannose 4,6-dehydratase</fullName>
        <ecNumber evidence="3">4.2.1.47</ecNumber>
    </recommendedName>
</protein>
<dbReference type="GO" id="GO:0008446">
    <property type="term" value="F:GDP-mannose 4,6-dehydratase activity"/>
    <property type="evidence" value="ECO:0007669"/>
    <property type="project" value="UniProtKB-EC"/>
</dbReference>
<dbReference type="AlphaFoldDB" id="A0ABD3J1D3"/>
<accession>A0ABD3J1D3</accession>
<dbReference type="EC" id="4.2.1.47" evidence="3"/>
<dbReference type="PANTHER" id="PTHR43715">
    <property type="entry name" value="GDP-MANNOSE 4,6-DEHYDRATASE"/>
    <property type="match status" value="1"/>
</dbReference>
<organism evidence="6 7">
    <name type="scientific">Eucalyptus globulus</name>
    <name type="common">Tasmanian blue gum</name>
    <dbReference type="NCBI Taxonomy" id="34317"/>
    <lineage>
        <taxon>Eukaryota</taxon>
        <taxon>Viridiplantae</taxon>
        <taxon>Streptophyta</taxon>
        <taxon>Embryophyta</taxon>
        <taxon>Tracheophyta</taxon>
        <taxon>Spermatophyta</taxon>
        <taxon>Magnoliopsida</taxon>
        <taxon>eudicotyledons</taxon>
        <taxon>Gunneridae</taxon>
        <taxon>Pentapetalae</taxon>
        <taxon>rosids</taxon>
        <taxon>malvids</taxon>
        <taxon>Myrtales</taxon>
        <taxon>Myrtaceae</taxon>
        <taxon>Myrtoideae</taxon>
        <taxon>Eucalypteae</taxon>
        <taxon>Eucalyptus</taxon>
    </lineage>
</organism>
<sequence length="304" mass="34462">MATRKSGSGAHVEAPPPQHRKVLTEFLLNKGHQVHGLILRPSNFDTRDDRMKLHYADLTDAPPLSAVYNLLSTQSDVAVSFTAIAVAQVAFWLLEAVRSHVSATGRSHIRYCQARSSEITTYAVSQCAAYWYTRNYREAYGLFACNAVLFNHESPRQCERFEARKIARAGGRIKMGLRRKLVVEDLLYLEHCRDWGFAGDYGEVLEIGMWLMLQHEKPDDYVVATGESQTVEEFLDEALEYAGLNWGHHGDARKASKVLGWKPKVGFKELVRMMVDEDIELAKIEKREKVLIDAGGYMDTQQQP</sequence>
<dbReference type="Gene3D" id="3.90.25.10">
    <property type="entry name" value="UDP-galactose 4-epimerase, domain 1"/>
    <property type="match status" value="1"/>
</dbReference>
<evidence type="ECO:0000256" key="3">
    <source>
        <dbReference type="ARBA" id="ARBA00011989"/>
    </source>
</evidence>
<dbReference type="InterPro" id="IPR006368">
    <property type="entry name" value="GDP_Man_deHydtase"/>
</dbReference>
<dbReference type="Pfam" id="PF16363">
    <property type="entry name" value="GDP_Man_Dehyd"/>
    <property type="match status" value="1"/>
</dbReference>
<evidence type="ECO:0000256" key="4">
    <source>
        <dbReference type="ARBA" id="ARBA00023239"/>
    </source>
</evidence>
<keyword evidence="4" id="KW-0456">Lyase</keyword>
<evidence type="ECO:0000313" key="7">
    <source>
        <dbReference type="Proteomes" id="UP001634007"/>
    </source>
</evidence>
<evidence type="ECO:0000259" key="5">
    <source>
        <dbReference type="Pfam" id="PF16363"/>
    </source>
</evidence>
<evidence type="ECO:0000256" key="2">
    <source>
        <dbReference type="ARBA" id="ARBA00009263"/>
    </source>
</evidence>
<dbReference type="SUPFAM" id="SSF51735">
    <property type="entry name" value="NAD(P)-binding Rossmann-fold domains"/>
    <property type="match status" value="1"/>
</dbReference>
<feature type="domain" description="NAD(P)-binding" evidence="5">
    <location>
        <begin position="121"/>
        <end position="245"/>
    </location>
</feature>
<evidence type="ECO:0000256" key="1">
    <source>
        <dbReference type="ARBA" id="ARBA00001937"/>
    </source>
</evidence>
<proteinExistence type="inferred from homology"/>
<dbReference type="Gene3D" id="3.40.50.720">
    <property type="entry name" value="NAD(P)-binding Rossmann-like Domain"/>
    <property type="match status" value="2"/>
</dbReference>
<comment type="cofactor">
    <cofactor evidence="1">
        <name>NADP(+)</name>
        <dbReference type="ChEBI" id="CHEBI:58349"/>
    </cofactor>
</comment>
<dbReference type="InterPro" id="IPR036291">
    <property type="entry name" value="NAD(P)-bd_dom_sf"/>
</dbReference>
<keyword evidence="7" id="KW-1185">Reference proteome</keyword>
<gene>
    <name evidence="6" type="ORF">ACJRO7_004866</name>
</gene>